<dbReference type="Gene3D" id="3.90.1210.10">
    <property type="entry name" value="Antifreeze-like/N-acetylneuraminic acid synthase C-terminal domain"/>
    <property type="match status" value="1"/>
</dbReference>
<reference evidence="3" key="1">
    <citation type="journal article" date="2019" name="Int. J. Syst. Evol. Microbiol.">
        <title>The Global Catalogue of Microorganisms (GCM) 10K type strain sequencing project: providing services to taxonomists for standard genome sequencing and annotation.</title>
        <authorList>
            <consortium name="The Broad Institute Genomics Platform"/>
            <consortium name="The Broad Institute Genome Sequencing Center for Infectious Disease"/>
            <person name="Wu L."/>
            <person name="Ma J."/>
        </authorList>
    </citation>
    <scope>NUCLEOTIDE SEQUENCE [LARGE SCALE GENOMIC DNA]</scope>
    <source>
        <strain evidence="3">JCM 16961</strain>
    </source>
</reference>
<dbReference type="Pfam" id="PF16976">
    <property type="entry name" value="RcpC"/>
    <property type="match status" value="1"/>
</dbReference>
<feature type="domain" description="SAF" evidence="1">
    <location>
        <begin position="72"/>
        <end position="134"/>
    </location>
</feature>
<dbReference type="NCBIfam" id="TIGR03177">
    <property type="entry name" value="pilus_cpaB"/>
    <property type="match status" value="1"/>
</dbReference>
<dbReference type="Proteomes" id="UP001501536">
    <property type="component" value="Unassembled WGS sequence"/>
</dbReference>
<dbReference type="CDD" id="cd11614">
    <property type="entry name" value="SAF_CpaB_FlgA_like"/>
    <property type="match status" value="1"/>
</dbReference>
<keyword evidence="3" id="KW-1185">Reference proteome</keyword>
<evidence type="ECO:0000313" key="3">
    <source>
        <dbReference type="Proteomes" id="UP001501536"/>
    </source>
</evidence>
<dbReference type="SMART" id="SM00858">
    <property type="entry name" value="SAF"/>
    <property type="match status" value="1"/>
</dbReference>
<dbReference type="Pfam" id="PF08666">
    <property type="entry name" value="SAF"/>
    <property type="match status" value="1"/>
</dbReference>
<evidence type="ECO:0000259" key="1">
    <source>
        <dbReference type="SMART" id="SM00858"/>
    </source>
</evidence>
<dbReference type="InterPro" id="IPR017592">
    <property type="entry name" value="Pilus_assmbl_Flp-typ_CpaB"/>
</dbReference>
<name>A0ABP7CWR5_9MICC</name>
<dbReference type="InterPro" id="IPR013974">
    <property type="entry name" value="SAF"/>
</dbReference>
<organism evidence="2 3">
    <name type="scientific">Zhihengliuella alba</name>
    <dbReference type="NCBI Taxonomy" id="547018"/>
    <lineage>
        <taxon>Bacteria</taxon>
        <taxon>Bacillati</taxon>
        <taxon>Actinomycetota</taxon>
        <taxon>Actinomycetes</taxon>
        <taxon>Micrococcales</taxon>
        <taxon>Micrococcaceae</taxon>
        <taxon>Zhihengliuella</taxon>
    </lineage>
</organism>
<evidence type="ECO:0000313" key="2">
    <source>
        <dbReference type="EMBL" id="GAA3697666.1"/>
    </source>
</evidence>
<dbReference type="InterPro" id="IPR031571">
    <property type="entry name" value="RcpC_dom"/>
</dbReference>
<comment type="caution">
    <text evidence="2">The sequence shown here is derived from an EMBL/GenBank/DDBJ whole genome shotgun (WGS) entry which is preliminary data.</text>
</comment>
<proteinExistence type="predicted"/>
<dbReference type="EMBL" id="BAABCJ010000001">
    <property type="protein sequence ID" value="GAA3697666.1"/>
    <property type="molecule type" value="Genomic_DNA"/>
</dbReference>
<gene>
    <name evidence="2" type="ORF">GCM10022377_08210</name>
</gene>
<accession>A0ABP7CWR5</accession>
<protein>
    <recommendedName>
        <fullName evidence="1">SAF domain-containing protein</fullName>
    </recommendedName>
</protein>
<sequence length="247" mass="24939">MGGSCCVCARSGGLVRMLGSPARRPPSRRPRRYRRTWRDVSARYRRPAAAGMAALAVAAALAAVAPERAPTVETLVAAREIAAGQTIGADDVEPVQVARAALPPGHDLRAADAVGERVAIGIAAGTPLHAGLLVGDHLLTGMPPGTVAVPLEPANTEVLGLLSPGLHVDVVLSQGNGYEQPIESAPVARDVAVLWVPAEGGGGWMDASSGAGGTSTVVVAATADEAAELASAGSRGSIHLMLVTPEP</sequence>